<dbReference type="KEGG" id="ruv:EC9_27800"/>
<evidence type="ECO:0000313" key="2">
    <source>
        <dbReference type="EMBL" id="QDS88589.1"/>
    </source>
</evidence>
<dbReference type="InterPro" id="IPR036390">
    <property type="entry name" value="WH_DNA-bd_sf"/>
</dbReference>
<gene>
    <name evidence="2" type="primary">slyA_2</name>
    <name evidence="2" type="ORF">EC9_27800</name>
</gene>
<evidence type="ECO:0000259" key="1">
    <source>
        <dbReference type="PROSITE" id="PS50995"/>
    </source>
</evidence>
<reference evidence="2 3" key="1">
    <citation type="submission" date="2019-02" db="EMBL/GenBank/DDBJ databases">
        <title>Deep-cultivation of Planctomycetes and their phenomic and genomic characterization uncovers novel biology.</title>
        <authorList>
            <person name="Wiegand S."/>
            <person name="Jogler M."/>
            <person name="Boedeker C."/>
            <person name="Pinto D."/>
            <person name="Vollmers J."/>
            <person name="Rivas-Marin E."/>
            <person name="Kohn T."/>
            <person name="Peeters S.H."/>
            <person name="Heuer A."/>
            <person name="Rast P."/>
            <person name="Oberbeckmann S."/>
            <person name="Bunk B."/>
            <person name="Jeske O."/>
            <person name="Meyerdierks A."/>
            <person name="Storesund J.E."/>
            <person name="Kallscheuer N."/>
            <person name="Luecker S."/>
            <person name="Lage O.M."/>
            <person name="Pohl T."/>
            <person name="Merkel B.J."/>
            <person name="Hornburger P."/>
            <person name="Mueller R.-W."/>
            <person name="Bruemmer F."/>
            <person name="Labrenz M."/>
            <person name="Spormann A.M."/>
            <person name="Op den Camp H."/>
            <person name="Overmann J."/>
            <person name="Amann R."/>
            <person name="Jetten M.S.M."/>
            <person name="Mascher T."/>
            <person name="Medema M.H."/>
            <person name="Devos D.P."/>
            <person name="Kaster A.-K."/>
            <person name="Ovreas L."/>
            <person name="Rohde M."/>
            <person name="Galperin M.Y."/>
            <person name="Jogler C."/>
        </authorList>
    </citation>
    <scope>NUCLEOTIDE SEQUENCE [LARGE SCALE GENOMIC DNA]</scope>
    <source>
        <strain evidence="2 3">EC9</strain>
    </source>
</reference>
<dbReference type="SUPFAM" id="SSF46785">
    <property type="entry name" value="Winged helix' DNA-binding domain"/>
    <property type="match status" value="1"/>
</dbReference>
<dbReference type="Gene3D" id="1.10.10.10">
    <property type="entry name" value="Winged helix-like DNA-binding domain superfamily/Winged helix DNA-binding domain"/>
    <property type="match status" value="1"/>
</dbReference>
<accession>A0A517M197</accession>
<dbReference type="PROSITE" id="PS50995">
    <property type="entry name" value="HTH_MARR_2"/>
    <property type="match status" value="1"/>
</dbReference>
<sequence>MASPAKSPTAQQARFDSPEQEVFLHLWRTYDCLKAVEEQLFAQHDLSAQQYNALRLLQQVAPDGMQTMELGRRLISRAPDTTRMLDRLQKRGLIQRTRRVENRRVVEIGLTEQGHALLASMADAVLEMHRQQLGHLDSAQRHQLIDLLKSARRPHEDASCDWLEDGS</sequence>
<dbReference type="PRINTS" id="PR00598">
    <property type="entry name" value="HTHMARR"/>
</dbReference>
<protein>
    <submittedName>
        <fullName evidence="2">Transcriptional regulator SlyA</fullName>
    </submittedName>
</protein>
<dbReference type="Proteomes" id="UP000319557">
    <property type="component" value="Chromosome"/>
</dbReference>
<dbReference type="GO" id="GO:0006950">
    <property type="term" value="P:response to stress"/>
    <property type="evidence" value="ECO:0007669"/>
    <property type="project" value="TreeGrafter"/>
</dbReference>
<dbReference type="InterPro" id="IPR036388">
    <property type="entry name" value="WH-like_DNA-bd_sf"/>
</dbReference>
<keyword evidence="3" id="KW-1185">Reference proteome</keyword>
<dbReference type="Pfam" id="PF01047">
    <property type="entry name" value="MarR"/>
    <property type="match status" value="1"/>
</dbReference>
<dbReference type="InterPro" id="IPR000835">
    <property type="entry name" value="HTH_MarR-typ"/>
</dbReference>
<dbReference type="GO" id="GO:0003700">
    <property type="term" value="F:DNA-binding transcription factor activity"/>
    <property type="evidence" value="ECO:0007669"/>
    <property type="project" value="InterPro"/>
</dbReference>
<organism evidence="2 3">
    <name type="scientific">Rosistilla ulvae</name>
    <dbReference type="NCBI Taxonomy" id="1930277"/>
    <lineage>
        <taxon>Bacteria</taxon>
        <taxon>Pseudomonadati</taxon>
        <taxon>Planctomycetota</taxon>
        <taxon>Planctomycetia</taxon>
        <taxon>Pirellulales</taxon>
        <taxon>Pirellulaceae</taxon>
        <taxon>Rosistilla</taxon>
    </lineage>
</organism>
<dbReference type="RefSeq" id="WP_145345912.1">
    <property type="nucleotide sequence ID" value="NZ_CP036261.1"/>
</dbReference>
<proteinExistence type="predicted"/>
<name>A0A517M197_9BACT</name>
<dbReference type="AlphaFoldDB" id="A0A517M197"/>
<dbReference type="OrthoDB" id="213484at2"/>
<dbReference type="PANTHER" id="PTHR33164:SF101">
    <property type="entry name" value="TRANSCRIPTIONAL REPRESSOR MPRA"/>
    <property type="match status" value="1"/>
</dbReference>
<dbReference type="EMBL" id="CP036261">
    <property type="protein sequence ID" value="QDS88589.1"/>
    <property type="molecule type" value="Genomic_DNA"/>
</dbReference>
<dbReference type="SMART" id="SM00347">
    <property type="entry name" value="HTH_MARR"/>
    <property type="match status" value="1"/>
</dbReference>
<dbReference type="InterPro" id="IPR039422">
    <property type="entry name" value="MarR/SlyA-like"/>
</dbReference>
<evidence type="ECO:0000313" key="3">
    <source>
        <dbReference type="Proteomes" id="UP000319557"/>
    </source>
</evidence>
<feature type="domain" description="HTH marR-type" evidence="1">
    <location>
        <begin position="19"/>
        <end position="153"/>
    </location>
</feature>
<dbReference type="PANTHER" id="PTHR33164">
    <property type="entry name" value="TRANSCRIPTIONAL REGULATOR, MARR FAMILY"/>
    <property type="match status" value="1"/>
</dbReference>